<keyword evidence="3" id="KW-1185">Reference proteome</keyword>
<name>A0ABN3VDL4_9PSEU</name>
<feature type="transmembrane region" description="Helical" evidence="1">
    <location>
        <begin position="35"/>
        <end position="56"/>
    </location>
</feature>
<dbReference type="EMBL" id="BAAAUX010000014">
    <property type="protein sequence ID" value="GAA2794758.1"/>
    <property type="molecule type" value="Genomic_DNA"/>
</dbReference>
<evidence type="ECO:0000256" key="1">
    <source>
        <dbReference type="SAM" id="Phobius"/>
    </source>
</evidence>
<evidence type="ECO:0000313" key="2">
    <source>
        <dbReference type="EMBL" id="GAA2794758.1"/>
    </source>
</evidence>
<organism evidence="2 3">
    <name type="scientific">Saccharopolyspora taberi</name>
    <dbReference type="NCBI Taxonomy" id="60895"/>
    <lineage>
        <taxon>Bacteria</taxon>
        <taxon>Bacillati</taxon>
        <taxon>Actinomycetota</taxon>
        <taxon>Actinomycetes</taxon>
        <taxon>Pseudonocardiales</taxon>
        <taxon>Pseudonocardiaceae</taxon>
        <taxon>Saccharopolyspora</taxon>
    </lineage>
</organism>
<proteinExistence type="predicted"/>
<accession>A0ABN3VDL4</accession>
<keyword evidence="1" id="KW-0472">Membrane</keyword>
<keyword evidence="1" id="KW-1133">Transmembrane helix</keyword>
<reference evidence="2 3" key="1">
    <citation type="journal article" date="2019" name="Int. J. Syst. Evol. Microbiol.">
        <title>The Global Catalogue of Microorganisms (GCM) 10K type strain sequencing project: providing services to taxonomists for standard genome sequencing and annotation.</title>
        <authorList>
            <consortium name="The Broad Institute Genomics Platform"/>
            <consortium name="The Broad Institute Genome Sequencing Center for Infectious Disease"/>
            <person name="Wu L."/>
            <person name="Ma J."/>
        </authorList>
    </citation>
    <scope>NUCLEOTIDE SEQUENCE [LARGE SCALE GENOMIC DNA]</scope>
    <source>
        <strain evidence="2 3">JCM 9383</strain>
    </source>
</reference>
<protein>
    <submittedName>
        <fullName evidence="2">Uncharacterized protein</fullName>
    </submittedName>
</protein>
<keyword evidence="1" id="KW-0812">Transmembrane</keyword>
<sequence>MFAPNLFGTSRLTAAVGTRCFRRRGGMQKGGSEVVMTWVALVSEAVVLLAAAGAAVRWVRRSAVSAPDQAGELVERPA</sequence>
<comment type="caution">
    <text evidence="2">The sequence shown here is derived from an EMBL/GenBank/DDBJ whole genome shotgun (WGS) entry which is preliminary data.</text>
</comment>
<evidence type="ECO:0000313" key="3">
    <source>
        <dbReference type="Proteomes" id="UP001500979"/>
    </source>
</evidence>
<dbReference type="Proteomes" id="UP001500979">
    <property type="component" value="Unassembled WGS sequence"/>
</dbReference>
<gene>
    <name evidence="2" type="ORF">GCM10010470_32140</name>
</gene>